<evidence type="ECO:0000256" key="2">
    <source>
        <dbReference type="ARBA" id="ARBA00022786"/>
    </source>
</evidence>
<proteinExistence type="predicted"/>
<dbReference type="PANTHER" id="PTHR46116:SF19">
    <property type="entry name" value="UBIQUITIN-CONJUGATING ENZYME FAMILY PROTEIN"/>
    <property type="match status" value="1"/>
</dbReference>
<evidence type="ECO:0000256" key="3">
    <source>
        <dbReference type="SAM" id="MobiDB-lite"/>
    </source>
</evidence>
<dbReference type="STRING" id="4072.A0A2G2YB18"/>
<evidence type="ECO:0000313" key="5">
    <source>
        <dbReference type="EMBL" id="PHT66947.1"/>
    </source>
</evidence>
<sequence>MAAIVSGESKKSATTSKFPHFDVVSDESDHYYVKSNQSSKDKKCFIDTNTSAYRTIMKEWKILEKQLPESIYVRTYESRMDLLRAVIVGAAGTPYHDGLFFFDIVFPSDYPKQPPKVRYLSRGYHMNPNLYPDGYVLVSTLSLTSTSLDTNTTSKTRTSRALFIISTFGEFILSAVDAYGNGNATAGHYQVNNPPSSRVHNSAQFQKNSKKMLS</sequence>
<dbReference type="PROSITE" id="PS50127">
    <property type="entry name" value="UBC_2"/>
    <property type="match status" value="1"/>
</dbReference>
<evidence type="ECO:0000259" key="4">
    <source>
        <dbReference type="PROSITE" id="PS50127"/>
    </source>
</evidence>
<dbReference type="Pfam" id="PF00179">
    <property type="entry name" value="UQ_con"/>
    <property type="match status" value="1"/>
</dbReference>
<dbReference type="Gramene" id="PHT66947">
    <property type="protein sequence ID" value="PHT66947"/>
    <property type="gene ID" value="T459_31372"/>
</dbReference>
<evidence type="ECO:0000256" key="1">
    <source>
        <dbReference type="ARBA" id="ARBA00022679"/>
    </source>
</evidence>
<dbReference type="SUPFAM" id="SSF54495">
    <property type="entry name" value="UBC-like"/>
    <property type="match status" value="1"/>
</dbReference>
<dbReference type="SMART" id="SM00212">
    <property type="entry name" value="UBCc"/>
    <property type="match status" value="1"/>
</dbReference>
<keyword evidence="1" id="KW-0808">Transferase</keyword>
<gene>
    <name evidence="5" type="ORF">T459_31372</name>
</gene>
<dbReference type="AlphaFoldDB" id="A0A2G2YB18"/>
<keyword evidence="6" id="KW-1185">Reference proteome</keyword>
<keyword evidence="2" id="KW-0833">Ubl conjugation pathway</keyword>
<protein>
    <submittedName>
        <fullName evidence="5">Ubiquitin-conjugating enzyme E2 39</fullName>
    </submittedName>
</protein>
<accession>A0A2G2YB18</accession>
<evidence type="ECO:0000313" key="6">
    <source>
        <dbReference type="Proteomes" id="UP000222542"/>
    </source>
</evidence>
<dbReference type="Proteomes" id="UP000222542">
    <property type="component" value="Unassembled WGS sequence"/>
</dbReference>
<dbReference type="InterPro" id="IPR000608">
    <property type="entry name" value="UBC"/>
</dbReference>
<dbReference type="Gene3D" id="3.10.110.10">
    <property type="entry name" value="Ubiquitin Conjugating Enzyme"/>
    <property type="match status" value="1"/>
</dbReference>
<feature type="region of interest" description="Disordered" evidence="3">
    <location>
        <begin position="192"/>
        <end position="214"/>
    </location>
</feature>
<dbReference type="PANTHER" id="PTHR46116">
    <property type="entry name" value="(E3-INDEPENDENT) E2 UBIQUITIN-CONJUGATING ENZYME"/>
    <property type="match status" value="1"/>
</dbReference>
<name>A0A2G2YB18_CAPAN</name>
<dbReference type="InterPro" id="IPR016135">
    <property type="entry name" value="UBQ-conjugating_enzyme/RWD"/>
</dbReference>
<dbReference type="EMBL" id="AYRZ02000012">
    <property type="protein sequence ID" value="PHT66947.1"/>
    <property type="molecule type" value="Genomic_DNA"/>
</dbReference>
<feature type="domain" description="UBC core" evidence="4">
    <location>
        <begin position="51"/>
        <end position="214"/>
    </location>
</feature>
<organism evidence="5 6">
    <name type="scientific">Capsicum annuum</name>
    <name type="common">Capsicum pepper</name>
    <dbReference type="NCBI Taxonomy" id="4072"/>
    <lineage>
        <taxon>Eukaryota</taxon>
        <taxon>Viridiplantae</taxon>
        <taxon>Streptophyta</taxon>
        <taxon>Embryophyta</taxon>
        <taxon>Tracheophyta</taxon>
        <taxon>Spermatophyta</taxon>
        <taxon>Magnoliopsida</taxon>
        <taxon>eudicotyledons</taxon>
        <taxon>Gunneridae</taxon>
        <taxon>Pentapetalae</taxon>
        <taxon>asterids</taxon>
        <taxon>lamiids</taxon>
        <taxon>Solanales</taxon>
        <taxon>Solanaceae</taxon>
        <taxon>Solanoideae</taxon>
        <taxon>Capsiceae</taxon>
        <taxon>Capsicum</taxon>
    </lineage>
</organism>
<feature type="compositionally biased region" description="Polar residues" evidence="3">
    <location>
        <begin position="192"/>
        <end position="207"/>
    </location>
</feature>
<reference evidence="5 6" key="2">
    <citation type="journal article" date="2017" name="Genome Biol.">
        <title>New reference genome sequences of hot pepper reveal the massive evolution of plant disease-resistance genes by retroduplication.</title>
        <authorList>
            <person name="Kim S."/>
            <person name="Park J."/>
            <person name="Yeom S.I."/>
            <person name="Kim Y.M."/>
            <person name="Seo E."/>
            <person name="Kim K.T."/>
            <person name="Kim M.S."/>
            <person name="Lee J.M."/>
            <person name="Cheong K."/>
            <person name="Shin H.S."/>
            <person name="Kim S.B."/>
            <person name="Han K."/>
            <person name="Lee J."/>
            <person name="Park M."/>
            <person name="Lee H.A."/>
            <person name="Lee H.Y."/>
            <person name="Lee Y."/>
            <person name="Oh S."/>
            <person name="Lee J.H."/>
            <person name="Choi E."/>
            <person name="Choi E."/>
            <person name="Lee S.E."/>
            <person name="Jeon J."/>
            <person name="Kim H."/>
            <person name="Choi G."/>
            <person name="Song H."/>
            <person name="Lee J."/>
            <person name="Lee S.C."/>
            <person name="Kwon J.K."/>
            <person name="Lee H.Y."/>
            <person name="Koo N."/>
            <person name="Hong Y."/>
            <person name="Kim R.W."/>
            <person name="Kang W.H."/>
            <person name="Huh J.H."/>
            <person name="Kang B.C."/>
            <person name="Yang T.J."/>
            <person name="Lee Y.H."/>
            <person name="Bennetzen J.L."/>
            <person name="Choi D."/>
        </authorList>
    </citation>
    <scope>NUCLEOTIDE SEQUENCE [LARGE SCALE GENOMIC DNA]</scope>
    <source>
        <strain evidence="6">cv. CM334</strain>
    </source>
</reference>
<reference evidence="5 6" key="1">
    <citation type="journal article" date="2014" name="Nat. Genet.">
        <title>Genome sequence of the hot pepper provides insights into the evolution of pungency in Capsicum species.</title>
        <authorList>
            <person name="Kim S."/>
            <person name="Park M."/>
            <person name="Yeom S.I."/>
            <person name="Kim Y.M."/>
            <person name="Lee J.M."/>
            <person name="Lee H.A."/>
            <person name="Seo E."/>
            <person name="Choi J."/>
            <person name="Cheong K."/>
            <person name="Kim K.T."/>
            <person name="Jung K."/>
            <person name="Lee G.W."/>
            <person name="Oh S.K."/>
            <person name="Bae C."/>
            <person name="Kim S.B."/>
            <person name="Lee H.Y."/>
            <person name="Kim S.Y."/>
            <person name="Kim M.S."/>
            <person name="Kang B.C."/>
            <person name="Jo Y.D."/>
            <person name="Yang H.B."/>
            <person name="Jeong H.J."/>
            <person name="Kang W.H."/>
            <person name="Kwon J.K."/>
            <person name="Shin C."/>
            <person name="Lim J.Y."/>
            <person name="Park J.H."/>
            <person name="Huh J.H."/>
            <person name="Kim J.S."/>
            <person name="Kim B.D."/>
            <person name="Cohen O."/>
            <person name="Paran I."/>
            <person name="Suh M.C."/>
            <person name="Lee S.B."/>
            <person name="Kim Y.K."/>
            <person name="Shin Y."/>
            <person name="Noh S.J."/>
            <person name="Park J."/>
            <person name="Seo Y.S."/>
            <person name="Kwon S.Y."/>
            <person name="Kim H.A."/>
            <person name="Park J.M."/>
            <person name="Kim H.J."/>
            <person name="Choi S.B."/>
            <person name="Bosland P.W."/>
            <person name="Reeves G."/>
            <person name="Jo S.H."/>
            <person name="Lee B.W."/>
            <person name="Cho H.T."/>
            <person name="Choi H.S."/>
            <person name="Lee M.S."/>
            <person name="Yu Y."/>
            <person name="Do Choi Y."/>
            <person name="Park B.S."/>
            <person name="van Deynze A."/>
            <person name="Ashrafi H."/>
            <person name="Hill T."/>
            <person name="Kim W.T."/>
            <person name="Pai H.S."/>
            <person name="Ahn H.K."/>
            <person name="Yeam I."/>
            <person name="Giovannoni J.J."/>
            <person name="Rose J.K."/>
            <person name="Sorensen I."/>
            <person name="Lee S.J."/>
            <person name="Kim R.W."/>
            <person name="Choi I.Y."/>
            <person name="Choi B.S."/>
            <person name="Lim J.S."/>
            <person name="Lee Y.H."/>
            <person name="Choi D."/>
        </authorList>
    </citation>
    <scope>NUCLEOTIDE SEQUENCE [LARGE SCALE GENOMIC DNA]</scope>
    <source>
        <strain evidence="6">cv. CM334</strain>
    </source>
</reference>
<dbReference type="GO" id="GO:0061631">
    <property type="term" value="F:ubiquitin conjugating enzyme activity"/>
    <property type="evidence" value="ECO:0000318"/>
    <property type="project" value="GO_Central"/>
</dbReference>
<comment type="caution">
    <text evidence="5">The sequence shown here is derived from an EMBL/GenBank/DDBJ whole genome shotgun (WGS) entry which is preliminary data.</text>
</comment>